<gene>
    <name evidence="1" type="ORF">KDA_62510</name>
</gene>
<evidence type="ECO:0000313" key="1">
    <source>
        <dbReference type="EMBL" id="GCE30767.1"/>
    </source>
</evidence>
<name>A0A402BHN7_9CHLR</name>
<dbReference type="Proteomes" id="UP000287171">
    <property type="component" value="Unassembled WGS sequence"/>
</dbReference>
<accession>A0A402BHN7</accession>
<comment type="caution">
    <text evidence="1">The sequence shown here is derived from an EMBL/GenBank/DDBJ whole genome shotgun (WGS) entry which is preliminary data.</text>
</comment>
<dbReference type="EMBL" id="BIFT01000002">
    <property type="protein sequence ID" value="GCE30767.1"/>
    <property type="molecule type" value="Genomic_DNA"/>
</dbReference>
<protein>
    <submittedName>
        <fullName evidence="1">Uncharacterized protein</fullName>
    </submittedName>
</protein>
<keyword evidence="2" id="KW-1185">Reference proteome</keyword>
<sequence length="58" mass="7106">MLVFFIAQLMSPVIDAMEIDRKMLHKELQKSIHSKESLHDAMDNRYRRHRFIRSCFER</sequence>
<reference evidence="2" key="1">
    <citation type="submission" date="2018-12" db="EMBL/GenBank/DDBJ databases">
        <title>Tengunoibacter tsumagoiensis gen. nov., sp. nov., Dictyobacter kobayashii sp. nov., D. alpinus sp. nov., and D. joshuensis sp. nov. and description of Dictyobacteraceae fam. nov. within the order Ktedonobacterales isolated from Tengu-no-mugimeshi.</title>
        <authorList>
            <person name="Wang C.M."/>
            <person name="Zheng Y."/>
            <person name="Sakai Y."/>
            <person name="Toyoda A."/>
            <person name="Minakuchi Y."/>
            <person name="Abe K."/>
            <person name="Yokota A."/>
            <person name="Yabe S."/>
        </authorList>
    </citation>
    <scope>NUCLEOTIDE SEQUENCE [LARGE SCALE GENOMIC DNA]</scope>
    <source>
        <strain evidence="2">Uno16</strain>
    </source>
</reference>
<organism evidence="1 2">
    <name type="scientific">Dictyobacter alpinus</name>
    <dbReference type="NCBI Taxonomy" id="2014873"/>
    <lineage>
        <taxon>Bacteria</taxon>
        <taxon>Bacillati</taxon>
        <taxon>Chloroflexota</taxon>
        <taxon>Ktedonobacteria</taxon>
        <taxon>Ktedonobacterales</taxon>
        <taxon>Dictyobacteraceae</taxon>
        <taxon>Dictyobacter</taxon>
    </lineage>
</organism>
<evidence type="ECO:0000313" key="2">
    <source>
        <dbReference type="Proteomes" id="UP000287171"/>
    </source>
</evidence>
<dbReference type="AlphaFoldDB" id="A0A402BHN7"/>
<proteinExistence type="predicted"/>